<keyword evidence="2" id="KW-0378">Hydrolase</keyword>
<dbReference type="InterPro" id="IPR010614">
    <property type="entry name" value="RAD3-like_helicase_DEAD"/>
</dbReference>
<name>V8NGZ1_OPHHA</name>
<comment type="caution">
    <text evidence="5">The sequence shown here is derived from an EMBL/GenBank/DDBJ whole genome shotgun (WGS) entry which is preliminary data.</text>
</comment>
<dbReference type="GO" id="GO:1990918">
    <property type="term" value="P:double-strand break repair involved in meiotic recombination"/>
    <property type="evidence" value="ECO:0007669"/>
    <property type="project" value="TreeGrafter"/>
</dbReference>
<dbReference type="GO" id="GO:0016818">
    <property type="term" value="F:hydrolase activity, acting on acid anhydrides, in phosphorus-containing anhydrides"/>
    <property type="evidence" value="ECO:0007669"/>
    <property type="project" value="InterPro"/>
</dbReference>
<evidence type="ECO:0000256" key="2">
    <source>
        <dbReference type="ARBA" id="ARBA00022801"/>
    </source>
</evidence>
<evidence type="ECO:0000259" key="4">
    <source>
        <dbReference type="PROSITE" id="PS51193"/>
    </source>
</evidence>
<dbReference type="PROSITE" id="PS51193">
    <property type="entry name" value="HELICASE_ATP_BIND_2"/>
    <property type="match status" value="1"/>
</dbReference>
<dbReference type="PANTHER" id="PTHR11472">
    <property type="entry name" value="DNA REPAIR DEAD HELICASE RAD3/XP-D SUBFAMILY MEMBER"/>
    <property type="match status" value="1"/>
</dbReference>
<feature type="non-terminal residue" evidence="5">
    <location>
        <position position="1"/>
    </location>
</feature>
<sequence length="472" mass="52029">MALRTSEYTIGGVKILFPCKAYPSQLAMMNAVRTSLKATGKSDLQIVKGLSSKQHCLLESPTGSGKSLALLCSALAWQQSLCGEAWVRIQKEAAKPRLLSSPAMQRRPHQAARKRHRLTSGTQLVDASEVHEQRKNGELTVTLGKTEPPSLKTMEIELKDQVLILDEAHNIEDCARESASYSVTEEQLKLAREELDAMVNNHIRPNDHQPLLAVCYGLTKFADDYRIALQQTFTWVNENPPDTLDKNGFLVCSRKKLQHKTAVNSLNFWCLNPAVAFSDLSSVVRSIVLTSGTLSPMDSFSSELGVNFSIQLEANHVIRNSQMLDKLKDRWQHTSLWEKLELIKTVIVEPKGGDKADFDELLQIYSDAIKSQNGKGLSKWIRQQIHHYEDFDCALSSLGAFAKMNQNGAEAALQDTNSSLLVSTSSKSLTPLSAPEGPLPLSPGALHEREAQVSILETGPAERIASCPTTSG</sequence>
<dbReference type="InterPro" id="IPR045028">
    <property type="entry name" value="DinG/Rad3-like"/>
</dbReference>
<gene>
    <name evidence="5" type="primary">BRIP1</name>
    <name evidence="5" type="ORF">L345_12896</name>
</gene>
<proteinExistence type="predicted"/>
<dbReference type="EMBL" id="AZIM01003980">
    <property type="protein sequence ID" value="ETE61355.1"/>
    <property type="molecule type" value="Genomic_DNA"/>
</dbReference>
<dbReference type="InterPro" id="IPR027417">
    <property type="entry name" value="P-loop_NTPase"/>
</dbReference>
<dbReference type="SMART" id="SM00488">
    <property type="entry name" value="DEXDc2"/>
    <property type="match status" value="1"/>
</dbReference>
<dbReference type="GO" id="GO:0005634">
    <property type="term" value="C:nucleus"/>
    <property type="evidence" value="ECO:0007669"/>
    <property type="project" value="TreeGrafter"/>
</dbReference>
<evidence type="ECO:0000313" key="6">
    <source>
        <dbReference type="Proteomes" id="UP000018936"/>
    </source>
</evidence>
<dbReference type="OrthoDB" id="19182at2759"/>
<protein>
    <submittedName>
        <fullName evidence="5">Fanconi anemia group J protein</fullName>
    </submittedName>
</protein>
<reference evidence="5 6" key="1">
    <citation type="journal article" date="2013" name="Proc. Natl. Acad. Sci. U.S.A.">
        <title>The king cobra genome reveals dynamic gene evolution and adaptation in the snake venom system.</title>
        <authorList>
            <person name="Vonk F.J."/>
            <person name="Casewell N.R."/>
            <person name="Henkel C.V."/>
            <person name="Heimberg A.M."/>
            <person name="Jansen H.J."/>
            <person name="McCleary R.J."/>
            <person name="Kerkkamp H.M."/>
            <person name="Vos R.A."/>
            <person name="Guerreiro I."/>
            <person name="Calvete J.J."/>
            <person name="Wuster W."/>
            <person name="Woods A.E."/>
            <person name="Logan J.M."/>
            <person name="Harrison R.A."/>
            <person name="Castoe T.A."/>
            <person name="de Koning A.P."/>
            <person name="Pollock D.D."/>
            <person name="Yandell M."/>
            <person name="Calderon D."/>
            <person name="Renjifo C."/>
            <person name="Currier R.B."/>
            <person name="Salgado D."/>
            <person name="Pla D."/>
            <person name="Sanz L."/>
            <person name="Hyder A.S."/>
            <person name="Ribeiro J.M."/>
            <person name="Arntzen J.W."/>
            <person name="van den Thillart G.E."/>
            <person name="Boetzer M."/>
            <person name="Pirovano W."/>
            <person name="Dirks R.P."/>
            <person name="Spaink H.P."/>
            <person name="Duboule D."/>
            <person name="McGlinn E."/>
            <person name="Kini R.M."/>
            <person name="Richardson M.K."/>
        </authorList>
    </citation>
    <scope>NUCLEOTIDE SEQUENCE</scope>
    <source>
        <tissue evidence="5">Blood</tissue>
    </source>
</reference>
<dbReference type="Gene3D" id="3.40.50.300">
    <property type="entry name" value="P-loop containing nucleotide triphosphate hydrolases"/>
    <property type="match status" value="2"/>
</dbReference>
<dbReference type="InterPro" id="IPR006554">
    <property type="entry name" value="Helicase-like_DEXD_c2"/>
</dbReference>
<keyword evidence="3" id="KW-0067">ATP-binding</keyword>
<evidence type="ECO:0000313" key="5">
    <source>
        <dbReference type="EMBL" id="ETE61355.1"/>
    </source>
</evidence>
<dbReference type="GO" id="GO:0003678">
    <property type="term" value="F:DNA helicase activity"/>
    <property type="evidence" value="ECO:0007669"/>
    <property type="project" value="InterPro"/>
</dbReference>
<dbReference type="Pfam" id="PF06733">
    <property type="entry name" value="DEAD_2"/>
    <property type="match status" value="1"/>
</dbReference>
<keyword evidence="6" id="KW-1185">Reference proteome</keyword>
<dbReference type="GO" id="GO:0005524">
    <property type="term" value="F:ATP binding"/>
    <property type="evidence" value="ECO:0007669"/>
    <property type="project" value="UniProtKB-KW"/>
</dbReference>
<dbReference type="PANTHER" id="PTHR11472:SF47">
    <property type="entry name" value="FANCONI ANEMIA GROUP J PROTEIN"/>
    <property type="match status" value="1"/>
</dbReference>
<dbReference type="SUPFAM" id="SSF52540">
    <property type="entry name" value="P-loop containing nucleoside triphosphate hydrolases"/>
    <property type="match status" value="1"/>
</dbReference>
<evidence type="ECO:0000256" key="1">
    <source>
        <dbReference type="ARBA" id="ARBA00022741"/>
    </source>
</evidence>
<dbReference type="AlphaFoldDB" id="V8NGZ1"/>
<dbReference type="GO" id="GO:0003677">
    <property type="term" value="F:DNA binding"/>
    <property type="evidence" value="ECO:0007669"/>
    <property type="project" value="InterPro"/>
</dbReference>
<feature type="domain" description="Helicase ATP-binding" evidence="4">
    <location>
        <begin position="11"/>
        <end position="215"/>
    </location>
</feature>
<dbReference type="InterPro" id="IPR014013">
    <property type="entry name" value="Helic_SF1/SF2_ATP-bd_DinG/Rad3"/>
</dbReference>
<evidence type="ECO:0000256" key="3">
    <source>
        <dbReference type="ARBA" id="ARBA00022840"/>
    </source>
</evidence>
<organism evidence="5 6">
    <name type="scientific">Ophiophagus hannah</name>
    <name type="common">King cobra</name>
    <name type="synonym">Naja hannah</name>
    <dbReference type="NCBI Taxonomy" id="8665"/>
    <lineage>
        <taxon>Eukaryota</taxon>
        <taxon>Metazoa</taxon>
        <taxon>Chordata</taxon>
        <taxon>Craniata</taxon>
        <taxon>Vertebrata</taxon>
        <taxon>Euteleostomi</taxon>
        <taxon>Lepidosauria</taxon>
        <taxon>Squamata</taxon>
        <taxon>Bifurcata</taxon>
        <taxon>Unidentata</taxon>
        <taxon>Episquamata</taxon>
        <taxon>Toxicofera</taxon>
        <taxon>Serpentes</taxon>
        <taxon>Colubroidea</taxon>
        <taxon>Elapidae</taxon>
        <taxon>Elapinae</taxon>
        <taxon>Ophiophagus</taxon>
    </lineage>
</organism>
<dbReference type="Proteomes" id="UP000018936">
    <property type="component" value="Unassembled WGS sequence"/>
</dbReference>
<dbReference type="GO" id="GO:0006289">
    <property type="term" value="P:nucleotide-excision repair"/>
    <property type="evidence" value="ECO:0007669"/>
    <property type="project" value="TreeGrafter"/>
</dbReference>
<keyword evidence="1" id="KW-0547">Nucleotide-binding</keyword>
<accession>V8NGZ1</accession>